<dbReference type="RefSeq" id="WP_103895121.1">
    <property type="nucleotide sequence ID" value="NZ_FNUK01000001.1"/>
</dbReference>
<feature type="transmembrane region" description="Helical" evidence="6">
    <location>
        <begin position="35"/>
        <end position="53"/>
    </location>
</feature>
<accession>A0A1H5RLM2</accession>
<evidence type="ECO:0000313" key="8">
    <source>
        <dbReference type="Proteomes" id="UP000242850"/>
    </source>
</evidence>
<organism evidence="7 8">
    <name type="scientific">Caloramator fervidus</name>
    <dbReference type="NCBI Taxonomy" id="29344"/>
    <lineage>
        <taxon>Bacteria</taxon>
        <taxon>Bacillati</taxon>
        <taxon>Bacillota</taxon>
        <taxon>Clostridia</taxon>
        <taxon>Eubacteriales</taxon>
        <taxon>Clostridiaceae</taxon>
        <taxon>Caloramator</taxon>
    </lineage>
</organism>
<feature type="transmembrane region" description="Helical" evidence="6">
    <location>
        <begin position="86"/>
        <end position="106"/>
    </location>
</feature>
<gene>
    <name evidence="7" type="ORF">SAMN05660865_00087</name>
</gene>
<name>A0A1H5RLM2_9CLOT</name>
<evidence type="ECO:0000256" key="1">
    <source>
        <dbReference type="ARBA" id="ARBA00004651"/>
    </source>
</evidence>
<dbReference type="AlphaFoldDB" id="A0A1H5RLM2"/>
<protein>
    <recommendedName>
        <fullName evidence="9">ATP synthase I chain</fullName>
    </recommendedName>
</protein>
<sequence length="119" mass="14073">MIKQKIKFSVFIALFLFILIYFIKKSFAKDFLFGYFLGLFNFFNQIFIINLLFSKKIIKLYYVFFFLKYFIIAFLLFIYIKEFNANVIGIFIGITVIYVSIIIDSIKKGDGNGKCKTIV</sequence>
<comment type="subcellular location">
    <subcellularLocation>
        <location evidence="1">Cell membrane</location>
        <topology evidence="1">Multi-pass membrane protein</topology>
    </subcellularLocation>
</comment>
<dbReference type="Pfam" id="PF03899">
    <property type="entry name" value="ATP-synt_I"/>
    <property type="match status" value="1"/>
</dbReference>
<reference evidence="8" key="1">
    <citation type="submission" date="2016-10" db="EMBL/GenBank/DDBJ databases">
        <authorList>
            <person name="Varghese N."/>
            <person name="Submissions S."/>
        </authorList>
    </citation>
    <scope>NUCLEOTIDE SEQUENCE [LARGE SCALE GENOMIC DNA]</scope>
    <source>
        <strain evidence="8">DSM 5463</strain>
    </source>
</reference>
<evidence type="ECO:0000256" key="3">
    <source>
        <dbReference type="ARBA" id="ARBA00022692"/>
    </source>
</evidence>
<keyword evidence="2" id="KW-1003">Cell membrane</keyword>
<keyword evidence="3 6" id="KW-0812">Transmembrane</keyword>
<evidence type="ECO:0008006" key="9">
    <source>
        <dbReference type="Google" id="ProtNLM"/>
    </source>
</evidence>
<evidence type="ECO:0000256" key="2">
    <source>
        <dbReference type="ARBA" id="ARBA00022475"/>
    </source>
</evidence>
<dbReference type="EMBL" id="FNUK01000001">
    <property type="protein sequence ID" value="SEF39014.1"/>
    <property type="molecule type" value="Genomic_DNA"/>
</dbReference>
<keyword evidence="8" id="KW-1185">Reference proteome</keyword>
<evidence type="ECO:0000256" key="6">
    <source>
        <dbReference type="SAM" id="Phobius"/>
    </source>
</evidence>
<dbReference type="InterPro" id="IPR005598">
    <property type="entry name" value="ATP_synth_I"/>
</dbReference>
<proteinExistence type="predicted"/>
<keyword evidence="5 6" id="KW-0472">Membrane</keyword>
<feature type="transmembrane region" description="Helical" evidence="6">
    <location>
        <begin position="7"/>
        <end position="23"/>
    </location>
</feature>
<evidence type="ECO:0000313" key="7">
    <source>
        <dbReference type="EMBL" id="SEF39014.1"/>
    </source>
</evidence>
<evidence type="ECO:0000256" key="4">
    <source>
        <dbReference type="ARBA" id="ARBA00022989"/>
    </source>
</evidence>
<evidence type="ECO:0000256" key="5">
    <source>
        <dbReference type="ARBA" id="ARBA00023136"/>
    </source>
</evidence>
<dbReference type="Proteomes" id="UP000242850">
    <property type="component" value="Unassembled WGS sequence"/>
</dbReference>
<keyword evidence="4 6" id="KW-1133">Transmembrane helix</keyword>
<feature type="transmembrane region" description="Helical" evidence="6">
    <location>
        <begin position="60"/>
        <end position="80"/>
    </location>
</feature>